<comment type="caution">
    <text evidence="1">The sequence shown here is derived from an EMBL/GenBank/DDBJ whole genome shotgun (WGS) entry which is preliminary data.</text>
</comment>
<reference evidence="1 2" key="1">
    <citation type="submission" date="2015-11" db="EMBL/GenBank/DDBJ databases">
        <title>Draft Genome Sequence of the Strain BR 10423 (Rhizobium sp.) isolated from nodules of Mimosa pudica.</title>
        <authorList>
            <person name="Barauna A.C."/>
            <person name="Zilli J.E."/>
            <person name="Simoes-Araujo J.L."/>
            <person name="Reis V.M."/>
            <person name="James E.K."/>
            <person name="Reis F.B.Jr."/>
            <person name="Rouws L.F."/>
            <person name="Passos S.R."/>
            <person name="Gois S.R."/>
        </authorList>
    </citation>
    <scope>NUCLEOTIDE SEQUENCE [LARGE SCALE GENOMIC DNA]</scope>
    <source>
        <strain evidence="1 2">BR10423</strain>
    </source>
</reference>
<dbReference type="EMBL" id="LNCD01000101">
    <property type="protein sequence ID" value="KWV47926.1"/>
    <property type="molecule type" value="Genomic_DNA"/>
</dbReference>
<evidence type="ECO:0000313" key="2">
    <source>
        <dbReference type="Proteomes" id="UP000068164"/>
    </source>
</evidence>
<name>A0A109JFJ8_9HYPH</name>
<proteinExistence type="predicted"/>
<accession>A0A109JFJ8</accession>
<dbReference type="Proteomes" id="UP000068164">
    <property type="component" value="Unassembled WGS sequence"/>
</dbReference>
<dbReference type="AlphaFoldDB" id="A0A109JFJ8"/>
<sequence>MPYVASPSYCDDAQAREANLIQCLLPAKRFLDETSHASETERIANLVASAVSAGWEEDEVRKALNATNAHSR</sequence>
<protein>
    <submittedName>
        <fullName evidence="1">Uncharacterized protein</fullName>
    </submittedName>
</protein>
<gene>
    <name evidence="1" type="ORF">AS026_12680</name>
</gene>
<organism evidence="1 2">
    <name type="scientific">Rhizobium altiplani</name>
    <dbReference type="NCBI Taxonomy" id="1864509"/>
    <lineage>
        <taxon>Bacteria</taxon>
        <taxon>Pseudomonadati</taxon>
        <taxon>Pseudomonadota</taxon>
        <taxon>Alphaproteobacteria</taxon>
        <taxon>Hyphomicrobiales</taxon>
        <taxon>Rhizobiaceae</taxon>
        <taxon>Rhizobium/Agrobacterium group</taxon>
        <taxon>Rhizobium</taxon>
    </lineage>
</organism>
<keyword evidence="2" id="KW-1185">Reference proteome</keyword>
<evidence type="ECO:0000313" key="1">
    <source>
        <dbReference type="EMBL" id="KWV47926.1"/>
    </source>
</evidence>